<keyword evidence="3" id="KW-1064">Adaptive immunity</keyword>
<dbReference type="PANTHER" id="PTHR19343">
    <property type="entry name" value="T CELL RECEPTOR ALPHA VARIABLE 1-2"/>
    <property type="match status" value="1"/>
</dbReference>
<dbReference type="PROSITE" id="PS50835">
    <property type="entry name" value="IG_LIKE"/>
    <property type="match status" value="3"/>
</dbReference>
<evidence type="ECO:0000256" key="2">
    <source>
        <dbReference type="ARBA" id="ARBA00022859"/>
    </source>
</evidence>
<keyword evidence="2" id="KW-0391">Immunity</keyword>
<dbReference type="SUPFAM" id="SSF48726">
    <property type="entry name" value="Immunoglobulin"/>
    <property type="match status" value="3"/>
</dbReference>
<evidence type="ECO:0000256" key="7">
    <source>
        <dbReference type="SAM" id="SignalP"/>
    </source>
</evidence>
<dbReference type="InterPro" id="IPR007110">
    <property type="entry name" value="Ig-like_dom"/>
</dbReference>
<accession>A0ABN8ZRD0</accession>
<dbReference type="SMART" id="SM00406">
    <property type="entry name" value="IGv"/>
    <property type="match status" value="3"/>
</dbReference>
<evidence type="ECO:0000259" key="8">
    <source>
        <dbReference type="PROSITE" id="PS50835"/>
    </source>
</evidence>
<dbReference type="InterPro" id="IPR013106">
    <property type="entry name" value="Ig_V-set"/>
</dbReference>
<sequence>MLLSSLLKVVVASLCLGSIIAQKVTQDQPQVLVQEKEAVTLDCKYDTSNSQYSLFWYKQPSSGGMILLVRQDSHNQQNATEGRYSLNFQKARKSITLVIPASQLEDSTVYFCALREPTVRRSLSLCTAVSSSENTVEQSPASLPVPEGAVASLSCTYSDSASTYFVWYRQYPGKGPEFLLYVYVDKDKEEGKFTAQATKANKHVSLLIRDSEPSDSAAYLCAQSTQCSPGTCSLCPNLLGPQQCLVESLGCRAQTSCYLYRWVSSEQDVSQSPETLSVREGDSVDLNCSYTDSALYFLQWFRQDPGKGLTSLLSIQANQKEQTSGRITVSLDKPSRHSALHIATSQHSDWTTYLCAVSHSAQREPVPRTQTAGGAPTTSWLGAEETFSIEGFSILTFLPDRGN</sequence>
<evidence type="ECO:0000313" key="9">
    <source>
        <dbReference type="EMBL" id="CAI9176545.1"/>
    </source>
</evidence>
<evidence type="ECO:0000256" key="4">
    <source>
        <dbReference type="ARBA" id="ARBA00023170"/>
    </source>
</evidence>
<dbReference type="Proteomes" id="UP001176941">
    <property type="component" value="Chromosome 6"/>
</dbReference>
<feature type="chain" id="PRO_5047277929" description="Ig-like domain-containing protein" evidence="7">
    <location>
        <begin position="22"/>
        <end position="403"/>
    </location>
</feature>
<protein>
    <recommendedName>
        <fullName evidence="8">Ig-like domain-containing protein</fullName>
    </recommendedName>
</protein>
<evidence type="ECO:0000256" key="6">
    <source>
        <dbReference type="ARBA" id="ARBA00043266"/>
    </source>
</evidence>
<feature type="domain" description="Ig-like" evidence="8">
    <location>
        <begin position="267"/>
        <end position="371"/>
    </location>
</feature>
<evidence type="ECO:0000256" key="1">
    <source>
        <dbReference type="ARBA" id="ARBA00022729"/>
    </source>
</evidence>
<dbReference type="Gene3D" id="2.60.40.10">
    <property type="entry name" value="Immunoglobulins"/>
    <property type="match status" value="3"/>
</dbReference>
<dbReference type="InterPro" id="IPR036179">
    <property type="entry name" value="Ig-like_dom_sf"/>
</dbReference>
<evidence type="ECO:0000256" key="5">
    <source>
        <dbReference type="ARBA" id="ARBA00023319"/>
    </source>
</evidence>
<organism evidence="9 10">
    <name type="scientific">Rangifer tarandus platyrhynchus</name>
    <name type="common">Svalbard reindeer</name>
    <dbReference type="NCBI Taxonomy" id="3082113"/>
    <lineage>
        <taxon>Eukaryota</taxon>
        <taxon>Metazoa</taxon>
        <taxon>Chordata</taxon>
        <taxon>Craniata</taxon>
        <taxon>Vertebrata</taxon>
        <taxon>Euteleostomi</taxon>
        <taxon>Mammalia</taxon>
        <taxon>Eutheria</taxon>
        <taxon>Laurasiatheria</taxon>
        <taxon>Artiodactyla</taxon>
        <taxon>Ruminantia</taxon>
        <taxon>Pecora</taxon>
        <taxon>Cervidae</taxon>
        <taxon>Odocoileinae</taxon>
        <taxon>Rangifer</taxon>
    </lineage>
</organism>
<feature type="signal peptide" evidence="7">
    <location>
        <begin position="1"/>
        <end position="21"/>
    </location>
</feature>
<evidence type="ECO:0000313" key="10">
    <source>
        <dbReference type="Proteomes" id="UP001176941"/>
    </source>
</evidence>
<dbReference type="InterPro" id="IPR013783">
    <property type="entry name" value="Ig-like_fold"/>
</dbReference>
<dbReference type="InterPro" id="IPR003599">
    <property type="entry name" value="Ig_sub"/>
</dbReference>
<proteinExistence type="predicted"/>
<dbReference type="InterPro" id="IPR051006">
    <property type="entry name" value="TCR_variable_domain"/>
</dbReference>
<feature type="domain" description="Ig-like" evidence="8">
    <location>
        <begin position="22"/>
        <end position="124"/>
    </location>
</feature>
<dbReference type="EMBL" id="OX459942">
    <property type="protein sequence ID" value="CAI9176545.1"/>
    <property type="molecule type" value="Genomic_DNA"/>
</dbReference>
<dbReference type="Pfam" id="PF07686">
    <property type="entry name" value="V-set"/>
    <property type="match status" value="3"/>
</dbReference>
<keyword evidence="6" id="KW-1279">T cell receptor</keyword>
<keyword evidence="4" id="KW-0675">Receptor</keyword>
<evidence type="ECO:0000256" key="3">
    <source>
        <dbReference type="ARBA" id="ARBA00023130"/>
    </source>
</evidence>
<dbReference type="SMART" id="SM00409">
    <property type="entry name" value="IG"/>
    <property type="match status" value="3"/>
</dbReference>
<reference evidence="9" key="1">
    <citation type="submission" date="2023-04" db="EMBL/GenBank/DDBJ databases">
        <authorList>
            <consortium name="ELIXIR-Norway"/>
        </authorList>
    </citation>
    <scope>NUCLEOTIDE SEQUENCE [LARGE SCALE GENOMIC DNA]</scope>
</reference>
<feature type="domain" description="Ig-like" evidence="8">
    <location>
        <begin position="134"/>
        <end position="221"/>
    </location>
</feature>
<dbReference type="PANTHER" id="PTHR19343:SF3">
    <property type="entry name" value="T CELL RECEPTOR ALPHA VARIABLE 12-2"/>
    <property type="match status" value="1"/>
</dbReference>
<name>A0ABN8ZRD0_RANTA</name>
<keyword evidence="10" id="KW-1185">Reference proteome</keyword>
<gene>
    <name evidence="9" type="ORF">MRATA1EN1_LOCUS25507</name>
</gene>
<keyword evidence="1 7" id="KW-0732">Signal</keyword>
<keyword evidence="5" id="KW-0393">Immunoglobulin domain</keyword>